<proteinExistence type="predicted"/>
<dbReference type="Pfam" id="PF13466">
    <property type="entry name" value="STAS_2"/>
    <property type="match status" value="1"/>
</dbReference>
<protein>
    <recommendedName>
        <fullName evidence="1">STAS domain-containing protein</fullName>
    </recommendedName>
</protein>
<evidence type="ECO:0000313" key="3">
    <source>
        <dbReference type="EMBL" id="GJN55962.1"/>
    </source>
</evidence>
<name>A0A6J4E6X5_9PSED</name>
<evidence type="ECO:0000313" key="5">
    <source>
        <dbReference type="Proteomes" id="UP001054892"/>
    </source>
</evidence>
<dbReference type="RefSeq" id="WP_173179931.1">
    <property type="nucleotide sequence ID" value="NZ_AP023189.1"/>
</dbReference>
<dbReference type="Proteomes" id="UP000509383">
    <property type="component" value="Chromosome"/>
</dbReference>
<keyword evidence="5" id="KW-1185">Reference proteome</keyword>
<dbReference type="SUPFAM" id="SSF52091">
    <property type="entry name" value="SpoIIaa-like"/>
    <property type="match status" value="1"/>
</dbReference>
<dbReference type="AlphaFoldDB" id="A0A6J4E6X5"/>
<accession>A0A6J4E6X5</accession>
<dbReference type="InterPro" id="IPR052746">
    <property type="entry name" value="MlaB_ABC_Transporter"/>
</dbReference>
<evidence type="ECO:0000313" key="2">
    <source>
        <dbReference type="EMBL" id="BCG25016.1"/>
    </source>
</evidence>
<sequence>MLAIEFDTAASPARLALGGSLTIYEVAQAHGELLALLAANARVEAWRLDLAELEELDSAGVQLLLGLRRQLVLAGNTVEVVNLQGAALEVVSLLRLDVLLPGEQPAAA</sequence>
<dbReference type="Gene3D" id="3.30.750.24">
    <property type="entry name" value="STAS domain"/>
    <property type="match status" value="1"/>
</dbReference>
<dbReference type="EMBL" id="AP023189">
    <property type="protein sequence ID" value="BCG25016.1"/>
    <property type="molecule type" value="Genomic_DNA"/>
</dbReference>
<dbReference type="InterPro" id="IPR036513">
    <property type="entry name" value="STAS_dom_sf"/>
</dbReference>
<organism evidence="2 4">
    <name type="scientific">Pseudomonas tohonis</name>
    <dbReference type="NCBI Taxonomy" id="2725477"/>
    <lineage>
        <taxon>Bacteria</taxon>
        <taxon>Pseudomonadati</taxon>
        <taxon>Pseudomonadota</taxon>
        <taxon>Gammaproteobacteria</taxon>
        <taxon>Pseudomonadales</taxon>
        <taxon>Pseudomonadaceae</taxon>
        <taxon>Pseudomonas</taxon>
    </lineage>
</organism>
<evidence type="ECO:0000259" key="1">
    <source>
        <dbReference type="PROSITE" id="PS50801"/>
    </source>
</evidence>
<feature type="domain" description="STAS" evidence="1">
    <location>
        <begin position="15"/>
        <end position="108"/>
    </location>
</feature>
<dbReference type="Proteomes" id="UP001054892">
    <property type="component" value="Unassembled WGS sequence"/>
</dbReference>
<dbReference type="KEGG" id="ptw:TUM18999_32070"/>
<dbReference type="InterPro" id="IPR058548">
    <property type="entry name" value="MlaB-like_STAS"/>
</dbReference>
<dbReference type="InterPro" id="IPR002645">
    <property type="entry name" value="STAS_dom"/>
</dbReference>
<dbReference type="PROSITE" id="PS50801">
    <property type="entry name" value="STAS"/>
    <property type="match status" value="1"/>
</dbReference>
<gene>
    <name evidence="2" type="ORF">TUM18999_32070</name>
    <name evidence="3" type="ORF">TUM20286_57140</name>
</gene>
<dbReference type="PANTHER" id="PTHR35849">
    <property type="entry name" value="BLR2341 PROTEIN"/>
    <property type="match status" value="1"/>
</dbReference>
<dbReference type="PANTHER" id="PTHR35849:SF2">
    <property type="entry name" value="BLR2341 PROTEIN"/>
    <property type="match status" value="1"/>
</dbReference>
<reference evidence="2 4" key="1">
    <citation type="submission" date="2020-05" db="EMBL/GenBank/DDBJ databases">
        <title>Characterization of novel class B3 metallo-beta-lactamase from novel Pseudomonas species.</title>
        <authorList>
            <person name="Yamada K."/>
            <person name="Aoki K."/>
            <person name="Ishii Y."/>
        </authorList>
    </citation>
    <scope>NUCLEOTIDE SEQUENCE [LARGE SCALE GENOMIC DNA]</scope>
    <source>
        <strain evidence="2 4">TUM18999</strain>
        <strain evidence="3 5">TUM20286</strain>
    </source>
</reference>
<evidence type="ECO:0000313" key="4">
    <source>
        <dbReference type="Proteomes" id="UP000509383"/>
    </source>
</evidence>
<dbReference type="EMBL" id="BQKM01000023">
    <property type="protein sequence ID" value="GJN55962.1"/>
    <property type="molecule type" value="Genomic_DNA"/>
</dbReference>